<protein>
    <submittedName>
        <fullName evidence="3">Methyltransferase type 11</fullName>
    </submittedName>
</protein>
<name>A0A0F7FHZ6_9CREN</name>
<dbReference type="CDD" id="cd02440">
    <property type="entry name" value="AdoMet_MTases"/>
    <property type="match status" value="1"/>
</dbReference>
<dbReference type="EMBL" id="CP009961">
    <property type="protein sequence ID" value="AKG38382.1"/>
    <property type="molecule type" value="Genomic_DNA"/>
</dbReference>
<dbReference type="GeneID" id="25401088"/>
<dbReference type="PANTHER" id="PTHR43861">
    <property type="entry name" value="TRANS-ACONITATE 2-METHYLTRANSFERASE-RELATED"/>
    <property type="match status" value="1"/>
</dbReference>
<keyword evidence="1 3" id="KW-0808">Transferase</keyword>
<accession>A0A0F7FHZ6</accession>
<keyword evidence="4" id="KW-1185">Reference proteome</keyword>
<evidence type="ECO:0000313" key="4">
    <source>
        <dbReference type="Proteomes" id="UP000067434"/>
    </source>
</evidence>
<dbReference type="GO" id="GO:0032259">
    <property type="term" value="P:methylation"/>
    <property type="evidence" value="ECO:0007669"/>
    <property type="project" value="UniProtKB-KW"/>
</dbReference>
<dbReference type="KEGG" id="thf:MA03_02615"/>
<dbReference type="AlphaFoldDB" id="A0A0F7FHZ6"/>
<sequence length="257" mass="29231">MLVSSEDFYAQYYDILYSHRNVKSEVDFLEKVFQKHAKRSVKKILDVGCGTGIHSVELARRGYSVLGVDASKVMIERAREKAKDIDNVSFMVADARHLKLPEKYDAAIAMYGVISYFTTDEDALDFLKSIRESLESGSIFVFDTWNMLGVLEKRVYYETPSTHVRKYGSLIALKEESWRLNVLSQTSTAEISWSVIDLKSGVIDTASHTLVLRLFTPRELKHLLRESGFEVVTMFEDYTCKPITESSSELVVVARAV</sequence>
<dbReference type="SUPFAM" id="SSF53335">
    <property type="entry name" value="S-adenosyl-L-methionine-dependent methyltransferases"/>
    <property type="match status" value="1"/>
</dbReference>
<gene>
    <name evidence="3" type="ORF">MA03_02615</name>
</gene>
<feature type="domain" description="Methyltransferase" evidence="2">
    <location>
        <begin position="44"/>
        <end position="137"/>
    </location>
</feature>
<dbReference type="Gene3D" id="3.40.50.150">
    <property type="entry name" value="Vaccinia Virus protein VP39"/>
    <property type="match status" value="1"/>
</dbReference>
<dbReference type="GO" id="GO:0008168">
    <property type="term" value="F:methyltransferase activity"/>
    <property type="evidence" value="ECO:0007669"/>
    <property type="project" value="UniProtKB-KW"/>
</dbReference>
<reference evidence="3 4" key="1">
    <citation type="journal article" date="2015" name="Stand. Genomic Sci.">
        <title>Complete genome sequence of and proposal of Thermofilum uzonense sp. nov. a novel hyperthermophilic crenarchaeon and emended description of the genus Thermofilum.</title>
        <authorList>
            <person name="Toshchakov S.V."/>
            <person name="Korzhenkov A.A."/>
            <person name="Samarov N.I."/>
            <person name="Mazunin I.O."/>
            <person name="Mozhey O.I."/>
            <person name="Shmyr I.S."/>
            <person name="Derbikova K.S."/>
            <person name="Taranov E.A."/>
            <person name="Dominova I.N."/>
            <person name="Bonch-Osmolovskaya E.A."/>
            <person name="Patrushev M.V."/>
            <person name="Podosokorskaya O.A."/>
            <person name="Kublanov I.V."/>
        </authorList>
    </citation>
    <scope>NUCLEOTIDE SEQUENCE [LARGE SCALE GENOMIC DNA]</scope>
    <source>
        <strain evidence="3 4">1807-2</strain>
    </source>
</reference>
<keyword evidence="3" id="KW-0489">Methyltransferase</keyword>
<dbReference type="Gene3D" id="2.20.25.110">
    <property type="entry name" value="S-adenosyl-L-methionine-dependent methyltransferases"/>
    <property type="match status" value="1"/>
</dbReference>
<dbReference type="RefSeq" id="WP_052883781.1">
    <property type="nucleotide sequence ID" value="NZ_CP009961.1"/>
</dbReference>
<dbReference type="Proteomes" id="UP000067434">
    <property type="component" value="Chromosome"/>
</dbReference>
<dbReference type="Pfam" id="PF13649">
    <property type="entry name" value="Methyltransf_25"/>
    <property type="match status" value="1"/>
</dbReference>
<dbReference type="InterPro" id="IPR029063">
    <property type="entry name" value="SAM-dependent_MTases_sf"/>
</dbReference>
<dbReference type="HOGENOM" id="CLU_069129_1_2_2"/>
<evidence type="ECO:0000259" key="2">
    <source>
        <dbReference type="Pfam" id="PF13649"/>
    </source>
</evidence>
<dbReference type="PATRIC" id="fig|1550241.5.peg.536"/>
<evidence type="ECO:0000313" key="3">
    <source>
        <dbReference type="EMBL" id="AKG38382.1"/>
    </source>
</evidence>
<evidence type="ECO:0000256" key="1">
    <source>
        <dbReference type="ARBA" id="ARBA00022679"/>
    </source>
</evidence>
<dbReference type="InterPro" id="IPR041698">
    <property type="entry name" value="Methyltransf_25"/>
</dbReference>
<dbReference type="STRING" id="1550241.MA03_02615"/>
<proteinExistence type="predicted"/>
<organism evidence="3 4">
    <name type="scientific">Infirmifilum uzonense</name>
    <dbReference type="NCBI Taxonomy" id="1550241"/>
    <lineage>
        <taxon>Archaea</taxon>
        <taxon>Thermoproteota</taxon>
        <taxon>Thermoprotei</taxon>
        <taxon>Thermofilales</taxon>
        <taxon>Thermofilaceae</taxon>
        <taxon>Infirmifilum</taxon>
    </lineage>
</organism>